<organism evidence="2">
    <name type="scientific">Dulem virus 98</name>
    <dbReference type="NCBI Taxonomy" id="3145809"/>
    <lineage>
        <taxon>Viruses</taxon>
        <taxon>Monodnaviria</taxon>
        <taxon>Sangervirae</taxon>
        <taxon>Phixviricota</taxon>
        <taxon>Malgrandaviricetes</taxon>
        <taxon>Petitvirales</taxon>
        <taxon>Microviridae</taxon>
        <taxon>Microvirus</taxon>
    </lineage>
</organism>
<evidence type="ECO:0000313" key="2">
    <source>
        <dbReference type="EMBL" id="XCD08012.1"/>
    </source>
</evidence>
<accession>A0AAU8B9S6</accession>
<proteinExistence type="predicted"/>
<dbReference type="EMBL" id="PP511843">
    <property type="protein sequence ID" value="XCD08012.1"/>
    <property type="molecule type" value="Genomic_DNA"/>
</dbReference>
<keyword evidence="1" id="KW-0175">Coiled coil</keyword>
<evidence type="ECO:0000256" key="1">
    <source>
        <dbReference type="SAM" id="Coils"/>
    </source>
</evidence>
<name>A0AAU8B9S6_9VIRU</name>
<protein>
    <submittedName>
        <fullName evidence="2">DNA pilot protein</fullName>
    </submittedName>
</protein>
<sequence>MGFSLKKIGNIAGKVAGGALGFATGGPAGAVMGVNGANTVLGAVGLGDDQLAAAENWKWQKKASDYAFNQNLQMWNLQNAYNDPSAQMERLQKAGLNPNLVYGGGNVSGNTAGSAPSYERPNVSYQDRQIQREQLQLALQEHQQRVTNQAIENDLARQRLVLSERASNREDALAQAQIAAYGVNMGLTRTRIRDIESGPKTWFGRVANDIASNWKRLVEWQQEHKRIDSRYDFVGHKELR</sequence>
<reference evidence="2" key="1">
    <citation type="submission" date="2024-03" db="EMBL/GenBank/DDBJ databases">
        <title>Diverse circular DNA viruses in blood, oral, and fecal samples of captive lemurs.</title>
        <authorList>
            <person name="Paietta E.N."/>
            <person name="Kraberger S."/>
            <person name="Lund M.C."/>
            <person name="Custer J.M."/>
            <person name="Vargas K.M."/>
            <person name="Ehmke E.E."/>
            <person name="Yoder A.D."/>
            <person name="Varsani A."/>
        </authorList>
    </citation>
    <scope>NUCLEOTIDE SEQUENCE</scope>
    <source>
        <strain evidence="2">Duke_28FS_115</strain>
    </source>
</reference>
<feature type="coiled-coil region" evidence="1">
    <location>
        <begin position="125"/>
        <end position="159"/>
    </location>
</feature>